<evidence type="ECO:0000313" key="2">
    <source>
        <dbReference type="Proteomes" id="UP000199267"/>
    </source>
</evidence>
<dbReference type="Proteomes" id="UP000199267">
    <property type="component" value="Unassembled WGS sequence"/>
</dbReference>
<gene>
    <name evidence="1" type="ORF">SAMN04244573_04276</name>
</gene>
<reference evidence="1 2" key="1">
    <citation type="submission" date="2016-10" db="EMBL/GenBank/DDBJ databases">
        <authorList>
            <person name="de Groot N.N."/>
        </authorList>
    </citation>
    <scope>NUCLEOTIDE SEQUENCE [LARGE SCALE GENOMIC DNA]</scope>
    <source>
        <strain evidence="1 2">DSM 378</strain>
    </source>
</reference>
<evidence type="ECO:0000313" key="1">
    <source>
        <dbReference type="EMBL" id="SER76956.1"/>
    </source>
</evidence>
<name>A0A1H9RW44_9GAMM</name>
<dbReference type="RefSeq" id="WP_090625276.1">
    <property type="nucleotide sequence ID" value="NZ_FOFJ01000087.1"/>
</dbReference>
<evidence type="ECO:0008006" key="3">
    <source>
        <dbReference type="Google" id="ProtNLM"/>
    </source>
</evidence>
<protein>
    <recommendedName>
        <fullName evidence="3">Transposase DDE domain-containing protein</fullName>
    </recommendedName>
</protein>
<dbReference type="AlphaFoldDB" id="A0A1H9RW44"/>
<proteinExistence type="predicted"/>
<dbReference type="EMBL" id="FOFJ01000087">
    <property type="protein sequence ID" value="SER76956.1"/>
    <property type="molecule type" value="Genomic_DNA"/>
</dbReference>
<accession>A0A1H9RW44</accession>
<sequence>MKQLQCAASEPPQEHFVDSGYIDADLLVSSQRDHGVSLQAPVRGLSTWASRADYGYGLPNFSIDREREQVTSPQGKVSVVWTTKQEASR</sequence>
<organism evidence="1 2">
    <name type="scientific">Azotobacter beijerinckii</name>
    <dbReference type="NCBI Taxonomy" id="170623"/>
    <lineage>
        <taxon>Bacteria</taxon>
        <taxon>Pseudomonadati</taxon>
        <taxon>Pseudomonadota</taxon>
        <taxon>Gammaproteobacteria</taxon>
        <taxon>Pseudomonadales</taxon>
        <taxon>Pseudomonadaceae</taxon>
        <taxon>Azotobacter</taxon>
    </lineage>
</organism>